<evidence type="ECO:0000256" key="1">
    <source>
        <dbReference type="ARBA" id="ARBA00004127"/>
    </source>
</evidence>
<organism evidence="12 13">
    <name type="scientific">Zingiber officinale</name>
    <name type="common">Ginger</name>
    <name type="synonym">Amomum zingiber</name>
    <dbReference type="NCBI Taxonomy" id="94328"/>
    <lineage>
        <taxon>Eukaryota</taxon>
        <taxon>Viridiplantae</taxon>
        <taxon>Streptophyta</taxon>
        <taxon>Embryophyta</taxon>
        <taxon>Tracheophyta</taxon>
        <taxon>Spermatophyta</taxon>
        <taxon>Magnoliopsida</taxon>
        <taxon>Liliopsida</taxon>
        <taxon>Zingiberales</taxon>
        <taxon>Zingiberaceae</taxon>
        <taxon>Zingiber</taxon>
    </lineage>
</organism>
<feature type="active site" evidence="8">
    <location>
        <position position="587"/>
    </location>
</feature>
<evidence type="ECO:0000256" key="6">
    <source>
        <dbReference type="ARBA" id="ARBA00023136"/>
    </source>
</evidence>
<evidence type="ECO:0000256" key="11">
    <source>
        <dbReference type="SAM" id="Phobius"/>
    </source>
</evidence>
<keyword evidence="2" id="KW-0328">Glycosyltransferase</keyword>
<feature type="transmembrane region" description="Helical" evidence="11">
    <location>
        <begin position="657"/>
        <end position="681"/>
    </location>
</feature>
<evidence type="ECO:0000256" key="5">
    <source>
        <dbReference type="ARBA" id="ARBA00022989"/>
    </source>
</evidence>
<reference evidence="12 13" key="1">
    <citation type="submission" date="2020-08" db="EMBL/GenBank/DDBJ databases">
        <title>Plant Genome Project.</title>
        <authorList>
            <person name="Zhang R.-G."/>
        </authorList>
    </citation>
    <scope>NUCLEOTIDE SEQUENCE [LARGE SCALE GENOMIC DNA]</scope>
    <source>
        <tissue evidence="12">Rhizome</tissue>
    </source>
</reference>
<keyword evidence="6 11" id="KW-0472">Membrane</keyword>
<evidence type="ECO:0000256" key="8">
    <source>
        <dbReference type="PIRSR" id="PIRSR605150-1"/>
    </source>
</evidence>
<feature type="transmembrane region" description="Helical" evidence="11">
    <location>
        <begin position="779"/>
        <end position="799"/>
    </location>
</feature>
<dbReference type="GO" id="GO:0012505">
    <property type="term" value="C:endomembrane system"/>
    <property type="evidence" value="ECO:0007669"/>
    <property type="project" value="UniProtKB-SubCell"/>
</dbReference>
<keyword evidence="3" id="KW-0808">Transferase</keyword>
<evidence type="ECO:0000256" key="4">
    <source>
        <dbReference type="ARBA" id="ARBA00022692"/>
    </source>
</evidence>
<sequence>MTRSLTSNWNGSRCLYETNGTYAYGNVIWPTETTVDGENVQSIKRIHKPWLLPLTRELKIPIAILILYRFLVFIRMVCLGLFLGWRIRHKNEDAIWLWGISTVCEFWFTFSWLLDQLPKLCPLDRATDLVVLKEKFETATFNNPTGKSDLPGIDVFVSTSNTKEKPSFVIANTILSILAADYPVEKLSCYVSDDGGSLLTFESIAEAVSFANIWVPFCRKHGIEPRNPESYFNLKRYSYKNRVHTDFVNDRRRVKREYHEFKVRINGLSKLISQRSDSYQLREEIKTMKQRIEVAGDDPVKRISKATWMANGTHWPGTWINPSSEHTEDDHAGVIQPPSDEPLFGNNEEDTPLDFTNIDTRLPLLVYVSRQKHPDYHHNEKAGAMNALVRASAIMSNGPFILSLDYDHCVYNSQALREGMCFMMDRGGDQLCYVQFPQCYRGCYANDNKIFFDVNMRALDGLQGPVCVGTGCLFRRIALYGFDPPRPKDHHIGCENHSSARTYEETKFGYLSFLIASIPVVELQGRSLADHPAVKYRRQPGILTSAPRELVDASTVAEALSVISCWYEDETEWGQRVGWIYGSVIGDTVTGYRMHNRGWKSVYCVTKPDAFRAIPPSNLAERLHQMFRWATGCVEIFFSRNNALLASSRMKILQRVAYLNVGIYPFTSIFLVVYCFLPAISLFTGQFIVPTLNVTFLTYLLLITLTLCLLSILETMWSGITFEEWWRNEQFWLIGGTSAHFGAVLQMFLKLIAGIVISFTPTWELEDDEDGEFSDTCLMILPITIMMANLIAIAVGISRTIHNTIPQWSKLLGGVSFSFWVLAHLYPVAKGLVEQRRSAVVLPRLPDPSSPSSLSTNFRREVVLTPRRHNAGSALWFRRSFQIVLRRHLSRLTFDEKLSLPLTVASLDLRFGSAEASKSSSPPSLSTNLRRETVLAPALLFRRN</sequence>
<gene>
    <name evidence="12" type="ORF">ZIOFF_055532</name>
</gene>
<feature type="binding site" evidence="9">
    <location>
        <position position="194"/>
    </location>
    <ligand>
        <name>UDP-alpha-D-glucose</name>
        <dbReference type="ChEBI" id="CHEBI:58885"/>
    </ligand>
</feature>
<feature type="transmembrane region" description="Helical" evidence="11">
    <location>
        <begin position="95"/>
        <end position="114"/>
    </location>
</feature>
<feature type="active site" evidence="8">
    <location>
        <position position="194"/>
    </location>
</feature>
<dbReference type="InterPro" id="IPR029044">
    <property type="entry name" value="Nucleotide-diphossugar_trans"/>
</dbReference>
<keyword evidence="13" id="KW-1185">Reference proteome</keyword>
<evidence type="ECO:0000313" key="13">
    <source>
        <dbReference type="Proteomes" id="UP000734854"/>
    </source>
</evidence>
<keyword evidence="7" id="KW-0961">Cell wall biogenesis/degradation</keyword>
<comment type="subcellular location">
    <subcellularLocation>
        <location evidence="1">Endomembrane system</location>
        <topology evidence="1">Multi-pass membrane protein</topology>
    </subcellularLocation>
</comment>
<dbReference type="GO" id="GO:0071555">
    <property type="term" value="P:cell wall organization"/>
    <property type="evidence" value="ECO:0007669"/>
    <property type="project" value="UniProtKB-KW"/>
</dbReference>
<dbReference type="Pfam" id="PF03552">
    <property type="entry name" value="Cellulose_synt"/>
    <property type="match status" value="2"/>
</dbReference>
<evidence type="ECO:0000313" key="12">
    <source>
        <dbReference type="EMBL" id="KAG6486951.1"/>
    </source>
</evidence>
<comment type="caution">
    <text evidence="12">The sequence shown here is derived from an EMBL/GenBank/DDBJ whole genome shotgun (WGS) entry which is preliminary data.</text>
</comment>
<feature type="transmembrane region" description="Helical" evidence="11">
    <location>
        <begin position="60"/>
        <end position="83"/>
    </location>
</feature>
<evidence type="ECO:0000256" key="7">
    <source>
        <dbReference type="ARBA" id="ARBA00023316"/>
    </source>
</evidence>
<dbReference type="GO" id="GO:0030244">
    <property type="term" value="P:cellulose biosynthetic process"/>
    <property type="evidence" value="ECO:0007669"/>
    <property type="project" value="InterPro"/>
</dbReference>
<dbReference type="SUPFAM" id="SSF53448">
    <property type="entry name" value="Nucleotide-diphospho-sugar transferases"/>
    <property type="match status" value="1"/>
</dbReference>
<feature type="binding site" evidence="10">
    <location>
        <position position="405"/>
    </location>
    <ligand>
        <name>Mn(2+)</name>
        <dbReference type="ChEBI" id="CHEBI:29035"/>
    </ligand>
</feature>
<protein>
    <recommendedName>
        <fullName evidence="14">Cellulose synthase-like protein D3</fullName>
    </recommendedName>
</protein>
<feature type="transmembrane region" description="Helical" evidence="11">
    <location>
        <begin position="687"/>
        <end position="710"/>
    </location>
</feature>
<accession>A0A8J5KNL8</accession>
<evidence type="ECO:0008006" key="14">
    <source>
        <dbReference type="Google" id="ProtNLM"/>
    </source>
</evidence>
<keyword evidence="5 11" id="KW-1133">Transmembrane helix</keyword>
<dbReference type="Proteomes" id="UP000734854">
    <property type="component" value="Unassembled WGS sequence"/>
</dbReference>
<dbReference type="GO" id="GO:0016760">
    <property type="term" value="F:cellulose synthase (UDP-forming) activity"/>
    <property type="evidence" value="ECO:0007669"/>
    <property type="project" value="InterPro"/>
</dbReference>
<keyword evidence="4 11" id="KW-0812">Transmembrane</keyword>
<feature type="transmembrane region" description="Helical" evidence="11">
    <location>
        <begin position="731"/>
        <end position="759"/>
    </location>
</feature>
<feature type="binding site" evidence="10">
    <location>
        <position position="381"/>
    </location>
    <ligand>
        <name>Mn(2+)</name>
        <dbReference type="ChEBI" id="CHEBI:29035"/>
    </ligand>
</feature>
<evidence type="ECO:0000256" key="10">
    <source>
        <dbReference type="PIRSR" id="PIRSR605150-3"/>
    </source>
</evidence>
<dbReference type="PANTHER" id="PTHR13301">
    <property type="entry name" value="X-BOX TRANSCRIPTION FACTOR-RELATED"/>
    <property type="match status" value="1"/>
</dbReference>
<dbReference type="InterPro" id="IPR005150">
    <property type="entry name" value="Cellulose_synth"/>
</dbReference>
<feature type="binding site" evidence="9">
    <location>
        <position position="158"/>
    </location>
    <ligand>
        <name>UDP-alpha-D-glucose</name>
        <dbReference type="ChEBI" id="CHEBI:58885"/>
    </ligand>
</feature>
<dbReference type="Gene3D" id="3.90.550.10">
    <property type="entry name" value="Spore Coat Polysaccharide Biosynthesis Protein SpsA, Chain A"/>
    <property type="match status" value="1"/>
</dbReference>
<feature type="transmembrane region" description="Helical" evidence="11">
    <location>
        <begin position="811"/>
        <end position="829"/>
    </location>
</feature>
<dbReference type="AlphaFoldDB" id="A0A8J5KNL8"/>
<evidence type="ECO:0000256" key="9">
    <source>
        <dbReference type="PIRSR" id="PIRSR605150-2"/>
    </source>
</evidence>
<dbReference type="GO" id="GO:0016020">
    <property type="term" value="C:membrane"/>
    <property type="evidence" value="ECO:0007669"/>
    <property type="project" value="InterPro"/>
</dbReference>
<proteinExistence type="predicted"/>
<dbReference type="EMBL" id="JACMSC010000015">
    <property type="protein sequence ID" value="KAG6486951.1"/>
    <property type="molecule type" value="Genomic_DNA"/>
</dbReference>
<evidence type="ECO:0000256" key="3">
    <source>
        <dbReference type="ARBA" id="ARBA00022679"/>
    </source>
</evidence>
<evidence type="ECO:0000256" key="2">
    <source>
        <dbReference type="ARBA" id="ARBA00022676"/>
    </source>
</evidence>
<dbReference type="GO" id="GO:0071669">
    <property type="term" value="P:plant-type cell wall organization or biogenesis"/>
    <property type="evidence" value="ECO:0007669"/>
    <property type="project" value="UniProtKB-ARBA"/>
</dbReference>
<name>A0A8J5KNL8_ZINOF</name>